<dbReference type="EMBL" id="BOMP01000045">
    <property type="protein sequence ID" value="GIE40363.1"/>
    <property type="molecule type" value="Genomic_DNA"/>
</dbReference>
<sequence length="166" mass="18435">MANLERLRQIPARRANLDADELELIDRARRDGATWPEIAEALGLTSRQAAEQRRHRLAQAAERASRPQRAELDQGYGHAAPELRRRAIELHRRIGADRRWDARFPRAALVRETLVAAPDAPPGALYDLVAAVLKDLADPSVPEFPAPLRAAVDRLRAAAIRGPRSA</sequence>
<gene>
    <name evidence="2" type="ORF">Alo02nite_32610</name>
    <name evidence="3" type="ORF">BJ964_003583</name>
</gene>
<proteinExistence type="predicted"/>
<evidence type="ECO:0000313" key="4">
    <source>
        <dbReference type="Proteomes" id="UP000590511"/>
    </source>
</evidence>
<keyword evidence="5" id="KW-1185">Reference proteome</keyword>
<dbReference type="AlphaFoldDB" id="A0A7W7HG10"/>
<dbReference type="Proteomes" id="UP000590511">
    <property type="component" value="Unassembled WGS sequence"/>
</dbReference>
<reference evidence="3 4" key="1">
    <citation type="submission" date="2020-08" db="EMBL/GenBank/DDBJ databases">
        <title>Sequencing the genomes of 1000 actinobacteria strains.</title>
        <authorList>
            <person name="Klenk H.-P."/>
        </authorList>
    </citation>
    <scope>NUCLEOTIDE SEQUENCE [LARGE SCALE GENOMIC DNA]</scope>
    <source>
        <strain evidence="3 4">DSM 43150</strain>
    </source>
</reference>
<name>A0A7W7HG10_9ACTN</name>
<evidence type="ECO:0000313" key="3">
    <source>
        <dbReference type="EMBL" id="MBB4749422.1"/>
    </source>
</evidence>
<dbReference type="Proteomes" id="UP000631312">
    <property type="component" value="Unassembled WGS sequence"/>
</dbReference>
<dbReference type="EMBL" id="JACHNC010000001">
    <property type="protein sequence ID" value="MBB4749422.1"/>
    <property type="molecule type" value="Genomic_DNA"/>
</dbReference>
<evidence type="ECO:0000313" key="5">
    <source>
        <dbReference type="Proteomes" id="UP000631312"/>
    </source>
</evidence>
<accession>A0A7W7HG10</accession>
<feature type="region of interest" description="Disordered" evidence="1">
    <location>
        <begin position="58"/>
        <end position="78"/>
    </location>
</feature>
<feature type="compositionally biased region" description="Basic and acidic residues" evidence="1">
    <location>
        <begin position="63"/>
        <end position="72"/>
    </location>
</feature>
<protein>
    <submittedName>
        <fullName evidence="3">Uncharacterized protein</fullName>
    </submittedName>
</protein>
<organism evidence="3 4">
    <name type="scientific">Actinoplanes lobatus</name>
    <dbReference type="NCBI Taxonomy" id="113568"/>
    <lineage>
        <taxon>Bacteria</taxon>
        <taxon>Bacillati</taxon>
        <taxon>Actinomycetota</taxon>
        <taxon>Actinomycetes</taxon>
        <taxon>Micromonosporales</taxon>
        <taxon>Micromonosporaceae</taxon>
        <taxon>Actinoplanes</taxon>
    </lineage>
</organism>
<comment type="caution">
    <text evidence="3">The sequence shown here is derived from an EMBL/GenBank/DDBJ whole genome shotgun (WGS) entry which is preliminary data.</text>
</comment>
<evidence type="ECO:0000313" key="2">
    <source>
        <dbReference type="EMBL" id="GIE40363.1"/>
    </source>
</evidence>
<reference evidence="2 5" key="2">
    <citation type="submission" date="2021-01" db="EMBL/GenBank/DDBJ databases">
        <title>Whole genome shotgun sequence of Actinoplanes lobatus NBRC 12513.</title>
        <authorList>
            <person name="Komaki H."/>
            <person name="Tamura T."/>
        </authorList>
    </citation>
    <scope>NUCLEOTIDE SEQUENCE [LARGE SCALE GENOMIC DNA]</scope>
    <source>
        <strain evidence="2 5">NBRC 12513</strain>
    </source>
</reference>
<evidence type="ECO:0000256" key="1">
    <source>
        <dbReference type="SAM" id="MobiDB-lite"/>
    </source>
</evidence>
<dbReference type="RefSeq" id="WP_188121746.1">
    <property type="nucleotide sequence ID" value="NZ_BOMP01000045.1"/>
</dbReference>